<dbReference type="PANTHER" id="PTHR30213:SF1">
    <property type="entry name" value="INNER MEMBRANE PROTEIN YHJD"/>
    <property type="match status" value="1"/>
</dbReference>
<gene>
    <name evidence="8" type="ORF">RYJ27_04300</name>
</gene>
<feature type="region of interest" description="Disordered" evidence="6">
    <location>
        <begin position="298"/>
        <end position="349"/>
    </location>
</feature>
<dbReference type="EMBL" id="CP137080">
    <property type="protein sequence ID" value="WOQ70437.1"/>
    <property type="molecule type" value="Genomic_DNA"/>
</dbReference>
<sequence length="349" mass="36752">MAQTSASGSIIQRAIAWALSKKPVRAFLLYSEHRGPMLADSVTYRLLFAVFAAVLLGFSIAALWLAGNPVAWQTLLDAVNSFIPGLVGEDGIVDPSDIQAPAGLTITGVASSLGLIAAAIGSVSQVRAAIRTLADEPNQDIFIVWATLRNLAVAIGVAVLLAVAAGVTFLATGLIDVVAGWFGLPADHPLAGWATWLMSTAVVFVIDVLVIAGVFVVLSGLKVSVRTVLPGALLGGVGLVVLQQLSGLFVGGARSNPLLASFAALIALLLWFNLSSQVLLLASAYVLTGMEEKQDRVRSRHGSATFAQRRVKRAERSVQKAADELTAARRDEEKEREEALSPSDKGDHR</sequence>
<organism evidence="8 9">
    <name type="scientific">Microbacterium limosum</name>
    <dbReference type="NCBI Taxonomy" id="3079935"/>
    <lineage>
        <taxon>Bacteria</taxon>
        <taxon>Bacillati</taxon>
        <taxon>Actinomycetota</taxon>
        <taxon>Actinomycetes</taxon>
        <taxon>Micrococcales</taxon>
        <taxon>Microbacteriaceae</taxon>
        <taxon>Microbacterium</taxon>
    </lineage>
</organism>
<proteinExistence type="predicted"/>
<keyword evidence="3 7" id="KW-0812">Transmembrane</keyword>
<evidence type="ECO:0000256" key="7">
    <source>
        <dbReference type="SAM" id="Phobius"/>
    </source>
</evidence>
<feature type="transmembrane region" description="Helical" evidence="7">
    <location>
        <begin position="151"/>
        <end position="184"/>
    </location>
</feature>
<feature type="transmembrane region" description="Helical" evidence="7">
    <location>
        <begin position="46"/>
        <end position="66"/>
    </location>
</feature>
<protein>
    <submittedName>
        <fullName evidence="8">YihY/virulence factor BrkB family protein</fullName>
    </submittedName>
</protein>
<feature type="transmembrane region" description="Helical" evidence="7">
    <location>
        <begin position="196"/>
        <end position="221"/>
    </location>
</feature>
<evidence type="ECO:0000256" key="2">
    <source>
        <dbReference type="ARBA" id="ARBA00022475"/>
    </source>
</evidence>
<dbReference type="AlphaFoldDB" id="A0AAU0MJV4"/>
<keyword evidence="5 7" id="KW-0472">Membrane</keyword>
<evidence type="ECO:0000256" key="6">
    <source>
        <dbReference type="SAM" id="MobiDB-lite"/>
    </source>
</evidence>
<reference evidence="8 9" key="1">
    <citation type="submission" date="2023-10" db="EMBL/GenBank/DDBJ databases">
        <title>Y20.</title>
        <authorList>
            <person name="Zhang G."/>
            <person name="Ding Y."/>
        </authorList>
    </citation>
    <scope>NUCLEOTIDE SEQUENCE [LARGE SCALE GENOMIC DNA]</scope>
    <source>
        <strain evidence="8 9">Y20</strain>
    </source>
</reference>
<evidence type="ECO:0000256" key="3">
    <source>
        <dbReference type="ARBA" id="ARBA00022692"/>
    </source>
</evidence>
<dbReference type="InterPro" id="IPR017039">
    <property type="entry name" value="Virul_fac_BrkB"/>
</dbReference>
<dbReference type="KEGG" id="mliy:RYJ27_04300"/>
<feature type="transmembrane region" description="Helical" evidence="7">
    <location>
        <begin position="109"/>
        <end position="130"/>
    </location>
</feature>
<feature type="transmembrane region" description="Helical" evidence="7">
    <location>
        <begin position="262"/>
        <end position="288"/>
    </location>
</feature>
<name>A0AAU0MJV4_9MICO</name>
<dbReference type="Pfam" id="PF03631">
    <property type="entry name" value="Virul_fac_BrkB"/>
    <property type="match status" value="1"/>
</dbReference>
<dbReference type="Proteomes" id="UP001329313">
    <property type="component" value="Chromosome"/>
</dbReference>
<feature type="compositionally biased region" description="Basic and acidic residues" evidence="6">
    <location>
        <begin position="314"/>
        <end position="349"/>
    </location>
</feature>
<feature type="transmembrane region" description="Helical" evidence="7">
    <location>
        <begin position="228"/>
        <end position="250"/>
    </location>
</feature>
<comment type="subcellular location">
    <subcellularLocation>
        <location evidence="1">Cell membrane</location>
        <topology evidence="1">Multi-pass membrane protein</topology>
    </subcellularLocation>
</comment>
<dbReference type="RefSeq" id="WP_330171518.1">
    <property type="nucleotide sequence ID" value="NZ_CP137080.1"/>
</dbReference>
<evidence type="ECO:0000313" key="8">
    <source>
        <dbReference type="EMBL" id="WOQ70437.1"/>
    </source>
</evidence>
<dbReference type="GO" id="GO:0005886">
    <property type="term" value="C:plasma membrane"/>
    <property type="evidence" value="ECO:0007669"/>
    <property type="project" value="UniProtKB-SubCell"/>
</dbReference>
<keyword evidence="2" id="KW-1003">Cell membrane</keyword>
<evidence type="ECO:0000313" key="9">
    <source>
        <dbReference type="Proteomes" id="UP001329313"/>
    </source>
</evidence>
<evidence type="ECO:0000256" key="1">
    <source>
        <dbReference type="ARBA" id="ARBA00004651"/>
    </source>
</evidence>
<evidence type="ECO:0000256" key="4">
    <source>
        <dbReference type="ARBA" id="ARBA00022989"/>
    </source>
</evidence>
<dbReference type="PANTHER" id="PTHR30213">
    <property type="entry name" value="INNER MEMBRANE PROTEIN YHJD"/>
    <property type="match status" value="1"/>
</dbReference>
<keyword evidence="4 7" id="KW-1133">Transmembrane helix</keyword>
<evidence type="ECO:0000256" key="5">
    <source>
        <dbReference type="ARBA" id="ARBA00023136"/>
    </source>
</evidence>
<keyword evidence="9" id="KW-1185">Reference proteome</keyword>
<accession>A0AAU0MJV4</accession>